<accession>A0A9J6FVQ0</accession>
<dbReference type="GO" id="GO:0005886">
    <property type="term" value="C:plasma membrane"/>
    <property type="evidence" value="ECO:0007669"/>
    <property type="project" value="TreeGrafter"/>
</dbReference>
<keyword evidence="9" id="KW-0472">Membrane</keyword>
<dbReference type="PROSITE" id="PS51885">
    <property type="entry name" value="NEPRILYSIN"/>
    <property type="match status" value="1"/>
</dbReference>
<dbReference type="InterPro" id="IPR024079">
    <property type="entry name" value="MetalloPept_cat_dom_sf"/>
</dbReference>
<feature type="compositionally biased region" description="Low complexity" evidence="8">
    <location>
        <begin position="21"/>
        <end position="33"/>
    </location>
</feature>
<dbReference type="OMA" id="MHTSERR"/>
<feature type="compositionally biased region" description="Basic residues" evidence="8">
    <location>
        <begin position="486"/>
        <end position="501"/>
    </location>
</feature>
<feature type="compositionally biased region" description="Polar residues" evidence="8">
    <location>
        <begin position="688"/>
        <end position="712"/>
    </location>
</feature>
<feature type="region of interest" description="Disordered" evidence="8">
    <location>
        <begin position="151"/>
        <end position="195"/>
    </location>
</feature>
<feature type="domain" description="Peptidase M13 C-terminal" evidence="10">
    <location>
        <begin position="1489"/>
        <end position="1560"/>
    </location>
</feature>
<sequence length="1602" mass="179091">MEDTQFPGRAPAQGPKRSGKAKSTTSLLAASLSRDWPAEASQGRSRGQGPKPAEEGGRPEGSADVGSSAVSNDDHVPLCIDSRRGASHISMHTSERRPAASSNTLDANDDSRTDLTIKHRIQHLKTSFLQAASSELDTNSKNASFKMPFRRASPLSNTDHPNASQRTVNDRDQSRTRKHNYVGYTSSPNVGDKTDMSSQWEWQQSRPQRLAEVQCNGVTTTAMRSQGQTPNNDEQECHPPAQPRPAFQDDYSRHRGSGTAIGNPREQERPGFDALLNLEPNFRTTPTQVSVLCSEGHGDTAWQRGHSALVGEDALFEVARNRRHSEIVVMTAAGEKPKSRGGRDEKASKKGRKKRRRDKSADEKNGRRRRKEKKVDADDETITASKWEDTSTGKGESTHGRGAVPSRQFSFAIGLKPYTRGTMPRTELTRSSDLPFASTGWRREPADAYAADELSQFETLLSEFPIKLSQLEPTQEKERDADASRARKKEKRRGDRKRRERRKDEGRRKKRKEREGKGRPTGGRSPAGAPSPSGARSPASPSGAMSPKGLASASGAATPASPSGAMSPGAASPAGVSGAVSPVSPDTSFVKSKRGPSSRQKKKRSEARRSDRAGGAATPSGEGRRTGSKKSKTKRRKRHKSESSSRDRGSRGHKSERSSGKRRRKDRKRKREEETSAIDESTEKVSHQKTYPQEETAETSLSRTGSEITSTEKLSETRASKRPKRRHRSRKRRGGRSGRDRRSKSRKRGKSKGRRSRRSKKRREKYPEEKDTTVSQRSVSRERLSETRPPSRSRRHRKGRHKKRSRSRRNRESESASTILSSYDRTRESTDRSSRRSGSRRSRKSGSKRSGRSRSRRSRSPEGSTVSSVSRMSSEGRRRRSKRRHRRRKRRKGRGRHRRKRLDAMRSATEEQYRKSDARLAEHFAEPSGMLIYGGLLLVCVAVTIFLLFAILLLITCASNTQPTTTTDSTLVNVDSSKQIAKIVPLVHAQPLRPKRPYYCASQYCSREARYLGGLLSPATRPCDNFYEHVCETWMRQHPAHPTSTASLISPATILQESATRRLLYQLNRMKGQRDVQNAANLHSACVNSNSKLPAVKDSLSWMFSHWSIGHWPRTDAPRNGINAVWRFAAELVRDVDIPTIVRASVSVNPKELEASVVRLDRPRFLLGDAKFRANEVVGLFKQAVSEPEDTLNYFGFLVLVRFAPFLSQELGSLRSLFVDSALGRTIANTTDTSLLCAWLMDRVLPGCLAKAARSWRQSSGQEVATRDWLSQLELVFLRHARDFRWINERSSLLIRYRRKMHAAGRADLARQEGGACAPLDVVSDDNPLLLYWNIVTRWQNETFGGLYGRRSVLRHRRAGSELDTEASFRRAFQVVHVPAAVFNESVPASGTSFMFQLPRIAVRVYRALVQLLYENLYEPHAPLRFDEEANRELSDVLSCFQEVSPAAASVGPQSGKPVHKVILDETLAILLATAAFEELSPIRKVWNLDLRLKGLSNVTALQLFFIYFALDNCESTDPAFHRARLAAQYRVNLALQHTQQFANAFGCDPKAPMVAPSHTACAVTRALSHGRRSSAETVSRNASLWQRPPRLLSPNVPGVAS</sequence>
<evidence type="ECO:0000256" key="8">
    <source>
        <dbReference type="SAM" id="MobiDB-lite"/>
    </source>
</evidence>
<feature type="compositionally biased region" description="Basic residues" evidence="8">
    <location>
        <begin position="791"/>
        <end position="809"/>
    </location>
</feature>
<evidence type="ECO:0000256" key="7">
    <source>
        <dbReference type="ARBA" id="ARBA00023049"/>
    </source>
</evidence>
<dbReference type="GO" id="GO:0046872">
    <property type="term" value="F:metal ion binding"/>
    <property type="evidence" value="ECO:0007669"/>
    <property type="project" value="UniProtKB-KW"/>
</dbReference>
<dbReference type="InterPro" id="IPR000718">
    <property type="entry name" value="Peptidase_M13"/>
</dbReference>
<feature type="region of interest" description="Disordered" evidence="8">
    <location>
        <begin position="464"/>
        <end position="910"/>
    </location>
</feature>
<evidence type="ECO:0000256" key="6">
    <source>
        <dbReference type="ARBA" id="ARBA00022833"/>
    </source>
</evidence>
<evidence type="ECO:0000256" key="2">
    <source>
        <dbReference type="ARBA" id="ARBA00007357"/>
    </source>
</evidence>
<feature type="compositionally biased region" description="Basic residues" evidence="8">
    <location>
        <begin position="349"/>
        <end position="358"/>
    </location>
</feature>
<dbReference type="Pfam" id="PF05649">
    <property type="entry name" value="Peptidase_M13_N"/>
    <property type="match status" value="1"/>
</dbReference>
<feature type="transmembrane region" description="Helical" evidence="9">
    <location>
        <begin position="930"/>
        <end position="955"/>
    </location>
</feature>
<feature type="compositionally biased region" description="Low complexity" evidence="8">
    <location>
        <begin position="522"/>
        <end position="585"/>
    </location>
</feature>
<evidence type="ECO:0000313" key="13">
    <source>
        <dbReference type="Proteomes" id="UP000821853"/>
    </source>
</evidence>
<feature type="compositionally biased region" description="Basic residues" evidence="8">
    <location>
        <begin position="835"/>
        <end position="858"/>
    </location>
</feature>
<feature type="domain" description="Peptidase M13 N-terminal" evidence="11">
    <location>
        <begin position="1022"/>
        <end position="1173"/>
    </location>
</feature>
<comment type="caution">
    <text evidence="12">The sequence shown here is derived from an EMBL/GenBank/DDBJ whole genome shotgun (WGS) entry which is preliminary data.</text>
</comment>
<feature type="compositionally biased region" description="Basic residues" evidence="8">
    <location>
        <begin position="626"/>
        <end position="640"/>
    </location>
</feature>
<keyword evidence="4" id="KW-0479">Metal-binding</keyword>
<keyword evidence="9" id="KW-0812">Transmembrane</keyword>
<feature type="compositionally biased region" description="Low complexity" evidence="8">
    <location>
        <begin position="861"/>
        <end position="873"/>
    </location>
</feature>
<feature type="compositionally biased region" description="Basic residues" evidence="8">
    <location>
        <begin position="591"/>
        <end position="606"/>
    </location>
</feature>
<keyword evidence="5" id="KW-0378">Hydrolase</keyword>
<proteinExistence type="inferred from homology"/>
<gene>
    <name evidence="12" type="ORF">HPB48_002673</name>
</gene>
<dbReference type="PANTHER" id="PTHR11733">
    <property type="entry name" value="ZINC METALLOPROTEASE FAMILY M13 NEPRILYSIN-RELATED"/>
    <property type="match status" value="1"/>
</dbReference>
<feature type="compositionally biased region" description="Basic and acidic residues" evidence="8">
    <location>
        <begin position="474"/>
        <end position="485"/>
    </location>
</feature>
<keyword evidence="7" id="KW-0482">Metalloprotease</keyword>
<dbReference type="Proteomes" id="UP000821853">
    <property type="component" value="Chromosome 2"/>
</dbReference>
<feature type="compositionally biased region" description="Basic and acidic residues" evidence="8">
    <location>
        <begin position="386"/>
        <end position="399"/>
    </location>
</feature>
<keyword evidence="6" id="KW-0862">Zinc</keyword>
<feature type="region of interest" description="Disordered" evidence="8">
    <location>
        <begin position="419"/>
        <end position="440"/>
    </location>
</feature>
<feature type="compositionally biased region" description="Polar residues" evidence="8">
    <location>
        <begin position="223"/>
        <end position="232"/>
    </location>
</feature>
<dbReference type="VEuPathDB" id="VectorBase:HLOH_043258"/>
<feature type="compositionally biased region" description="Basic and acidic residues" evidence="8">
    <location>
        <begin position="641"/>
        <end position="659"/>
    </location>
</feature>
<evidence type="ECO:0000313" key="12">
    <source>
        <dbReference type="EMBL" id="KAH9366401.1"/>
    </source>
</evidence>
<dbReference type="Gene3D" id="1.10.1380.10">
    <property type="entry name" value="Neutral endopeptidase , domain2"/>
    <property type="match status" value="1"/>
</dbReference>
<dbReference type="OrthoDB" id="6491530at2759"/>
<feature type="region of interest" description="Disordered" evidence="8">
    <location>
        <begin position="223"/>
        <end position="269"/>
    </location>
</feature>
<keyword evidence="13" id="KW-1185">Reference proteome</keyword>
<dbReference type="GO" id="GO:0004222">
    <property type="term" value="F:metalloendopeptidase activity"/>
    <property type="evidence" value="ECO:0007669"/>
    <property type="project" value="InterPro"/>
</dbReference>
<dbReference type="Gene3D" id="3.40.390.10">
    <property type="entry name" value="Collagenase (Catalytic Domain)"/>
    <property type="match status" value="2"/>
</dbReference>
<evidence type="ECO:0000256" key="9">
    <source>
        <dbReference type="SAM" id="Phobius"/>
    </source>
</evidence>
<feature type="compositionally biased region" description="Basic and acidic residues" evidence="8">
    <location>
        <begin position="502"/>
        <end position="518"/>
    </location>
</feature>
<feature type="compositionally biased region" description="Polar residues" evidence="8">
    <location>
        <begin position="154"/>
        <end position="167"/>
    </location>
</feature>
<feature type="compositionally biased region" description="Basic residues" evidence="8">
    <location>
        <begin position="720"/>
        <end position="764"/>
    </location>
</feature>
<dbReference type="InterPro" id="IPR018497">
    <property type="entry name" value="Peptidase_M13_C"/>
</dbReference>
<feature type="compositionally biased region" description="Basic residues" evidence="8">
    <location>
        <begin position="877"/>
        <end position="901"/>
    </location>
</feature>
<dbReference type="PANTHER" id="PTHR11733:SF241">
    <property type="entry name" value="GH26575P-RELATED"/>
    <property type="match status" value="1"/>
</dbReference>
<evidence type="ECO:0000259" key="11">
    <source>
        <dbReference type="Pfam" id="PF05649"/>
    </source>
</evidence>
<dbReference type="InterPro" id="IPR008753">
    <property type="entry name" value="Peptidase_M13_N"/>
</dbReference>
<dbReference type="GO" id="GO:0016485">
    <property type="term" value="P:protein processing"/>
    <property type="evidence" value="ECO:0007669"/>
    <property type="project" value="TreeGrafter"/>
</dbReference>
<dbReference type="InterPro" id="IPR042089">
    <property type="entry name" value="Peptidase_M13_dom_2"/>
</dbReference>
<dbReference type="SUPFAM" id="SSF55486">
    <property type="entry name" value="Metalloproteases ('zincins'), catalytic domain"/>
    <property type="match status" value="2"/>
</dbReference>
<comment type="similarity">
    <text evidence="2">Belongs to the peptidase M13 family.</text>
</comment>
<dbReference type="Pfam" id="PF01431">
    <property type="entry name" value="Peptidase_M13"/>
    <property type="match status" value="1"/>
</dbReference>
<evidence type="ECO:0000256" key="5">
    <source>
        <dbReference type="ARBA" id="ARBA00022801"/>
    </source>
</evidence>
<feature type="compositionally biased region" description="Basic residues" evidence="8">
    <location>
        <begin position="660"/>
        <end position="670"/>
    </location>
</feature>
<feature type="compositionally biased region" description="Basic and acidic residues" evidence="8">
    <location>
        <begin position="335"/>
        <end position="348"/>
    </location>
</feature>
<keyword evidence="9" id="KW-1133">Transmembrane helix</keyword>
<organism evidence="12 13">
    <name type="scientific">Haemaphysalis longicornis</name>
    <name type="common">Bush tick</name>
    <dbReference type="NCBI Taxonomy" id="44386"/>
    <lineage>
        <taxon>Eukaryota</taxon>
        <taxon>Metazoa</taxon>
        <taxon>Ecdysozoa</taxon>
        <taxon>Arthropoda</taxon>
        <taxon>Chelicerata</taxon>
        <taxon>Arachnida</taxon>
        <taxon>Acari</taxon>
        <taxon>Parasitiformes</taxon>
        <taxon>Ixodida</taxon>
        <taxon>Ixodoidea</taxon>
        <taxon>Ixodidae</taxon>
        <taxon>Haemaphysalinae</taxon>
        <taxon>Haemaphysalis</taxon>
    </lineage>
</organism>
<feature type="compositionally biased region" description="Basic and acidic residues" evidence="8">
    <location>
        <begin position="824"/>
        <end position="834"/>
    </location>
</feature>
<protein>
    <submittedName>
        <fullName evidence="12">Uncharacterized protein</fullName>
    </submittedName>
</protein>
<feature type="compositionally biased region" description="Basic and acidic residues" evidence="8">
    <location>
        <begin position="72"/>
        <end position="84"/>
    </location>
</feature>
<evidence type="ECO:0000256" key="1">
    <source>
        <dbReference type="ARBA" id="ARBA00001947"/>
    </source>
</evidence>
<keyword evidence="3" id="KW-0645">Protease</keyword>
<feature type="region of interest" description="Disordered" evidence="8">
    <location>
        <begin position="328"/>
        <end position="406"/>
    </location>
</feature>
<evidence type="ECO:0000256" key="3">
    <source>
        <dbReference type="ARBA" id="ARBA00022670"/>
    </source>
</evidence>
<evidence type="ECO:0000259" key="10">
    <source>
        <dbReference type="Pfam" id="PF01431"/>
    </source>
</evidence>
<comment type="cofactor">
    <cofactor evidence="1">
        <name>Zn(2+)</name>
        <dbReference type="ChEBI" id="CHEBI:29105"/>
    </cofactor>
</comment>
<feature type="region of interest" description="Disordered" evidence="8">
    <location>
        <begin position="1"/>
        <end position="111"/>
    </location>
</feature>
<name>A0A9J6FVQ0_HAELO</name>
<dbReference type="EMBL" id="JABSTR010000004">
    <property type="protein sequence ID" value="KAH9366401.1"/>
    <property type="molecule type" value="Genomic_DNA"/>
</dbReference>
<evidence type="ECO:0000256" key="4">
    <source>
        <dbReference type="ARBA" id="ARBA00022723"/>
    </source>
</evidence>
<reference evidence="12 13" key="1">
    <citation type="journal article" date="2020" name="Cell">
        <title>Large-Scale Comparative Analyses of Tick Genomes Elucidate Their Genetic Diversity and Vector Capacities.</title>
        <authorList>
            <consortium name="Tick Genome and Microbiome Consortium (TIGMIC)"/>
            <person name="Jia N."/>
            <person name="Wang J."/>
            <person name="Shi W."/>
            <person name="Du L."/>
            <person name="Sun Y."/>
            <person name="Zhan W."/>
            <person name="Jiang J.F."/>
            <person name="Wang Q."/>
            <person name="Zhang B."/>
            <person name="Ji P."/>
            <person name="Bell-Sakyi L."/>
            <person name="Cui X.M."/>
            <person name="Yuan T.T."/>
            <person name="Jiang B.G."/>
            <person name="Yang W.F."/>
            <person name="Lam T.T."/>
            <person name="Chang Q.C."/>
            <person name="Ding S.J."/>
            <person name="Wang X.J."/>
            <person name="Zhu J.G."/>
            <person name="Ruan X.D."/>
            <person name="Zhao L."/>
            <person name="Wei J.T."/>
            <person name="Ye R.Z."/>
            <person name="Que T.C."/>
            <person name="Du C.H."/>
            <person name="Zhou Y.H."/>
            <person name="Cheng J.X."/>
            <person name="Dai P.F."/>
            <person name="Guo W.B."/>
            <person name="Han X.H."/>
            <person name="Huang E.J."/>
            <person name="Li L.F."/>
            <person name="Wei W."/>
            <person name="Gao Y.C."/>
            <person name="Liu J.Z."/>
            <person name="Shao H.Z."/>
            <person name="Wang X."/>
            <person name="Wang C.C."/>
            <person name="Yang T.C."/>
            <person name="Huo Q.B."/>
            <person name="Li W."/>
            <person name="Chen H.Y."/>
            <person name="Chen S.E."/>
            <person name="Zhou L.G."/>
            <person name="Ni X.B."/>
            <person name="Tian J.H."/>
            <person name="Sheng Y."/>
            <person name="Liu T."/>
            <person name="Pan Y.S."/>
            <person name="Xia L.Y."/>
            <person name="Li J."/>
            <person name="Zhao F."/>
            <person name="Cao W.C."/>
        </authorList>
    </citation>
    <scope>NUCLEOTIDE SEQUENCE [LARGE SCALE GENOMIC DNA]</scope>
    <source>
        <strain evidence="12">HaeL-2018</strain>
    </source>
</reference>